<organism evidence="1 2">
    <name type="scientific">Loxostege sticticalis</name>
    <name type="common">Beet webworm moth</name>
    <dbReference type="NCBI Taxonomy" id="481309"/>
    <lineage>
        <taxon>Eukaryota</taxon>
        <taxon>Metazoa</taxon>
        <taxon>Ecdysozoa</taxon>
        <taxon>Arthropoda</taxon>
        <taxon>Hexapoda</taxon>
        <taxon>Insecta</taxon>
        <taxon>Pterygota</taxon>
        <taxon>Neoptera</taxon>
        <taxon>Endopterygota</taxon>
        <taxon>Lepidoptera</taxon>
        <taxon>Glossata</taxon>
        <taxon>Ditrysia</taxon>
        <taxon>Pyraloidea</taxon>
        <taxon>Crambidae</taxon>
        <taxon>Pyraustinae</taxon>
        <taxon>Loxostege</taxon>
    </lineage>
</organism>
<comment type="caution">
    <text evidence="1">The sequence shown here is derived from an EMBL/GenBank/DDBJ whole genome shotgun (WGS) entry which is preliminary data.</text>
</comment>
<feature type="non-terminal residue" evidence="1">
    <location>
        <position position="81"/>
    </location>
</feature>
<gene>
    <name evidence="1" type="ORF">ABMA28_003351</name>
</gene>
<name>A0ABD0T066_LOXSC</name>
<proteinExistence type="predicted"/>
<protein>
    <submittedName>
        <fullName evidence="1">Uncharacterized protein</fullName>
    </submittedName>
</protein>
<sequence>MSQELWSAIEKRQRVKLDLLAANNDRKNAIEEEYATIRLQIRKLARRDRRRAADELADRANAAAKISNMRELYDVTKRLCS</sequence>
<accession>A0ABD0T066</accession>
<reference evidence="1 2" key="1">
    <citation type="submission" date="2024-06" db="EMBL/GenBank/DDBJ databases">
        <title>A chromosome-level genome assembly of beet webworm, Loxostege sticticalis.</title>
        <authorList>
            <person name="Zhang Y."/>
        </authorList>
    </citation>
    <scope>NUCLEOTIDE SEQUENCE [LARGE SCALE GENOMIC DNA]</scope>
    <source>
        <strain evidence="1">AQ028</strain>
        <tissue evidence="1">Male pupae</tissue>
    </source>
</reference>
<dbReference type="Proteomes" id="UP001549921">
    <property type="component" value="Unassembled WGS sequence"/>
</dbReference>
<evidence type="ECO:0000313" key="1">
    <source>
        <dbReference type="EMBL" id="KAL0829870.1"/>
    </source>
</evidence>
<dbReference type="EMBL" id="JBEDNZ010000014">
    <property type="protein sequence ID" value="KAL0829870.1"/>
    <property type="molecule type" value="Genomic_DNA"/>
</dbReference>
<evidence type="ECO:0000313" key="2">
    <source>
        <dbReference type="Proteomes" id="UP001549921"/>
    </source>
</evidence>
<dbReference type="AlphaFoldDB" id="A0ABD0T066"/>